<dbReference type="PANTHER" id="PTHR42753:SF2">
    <property type="entry name" value="PROLINE--TRNA LIGASE"/>
    <property type="match status" value="1"/>
</dbReference>
<protein>
    <submittedName>
        <fullName evidence="3">Prolyl-tRNA synthetase</fullName>
    </submittedName>
</protein>
<dbReference type="GO" id="GO:0006433">
    <property type="term" value="P:prolyl-tRNA aminoacylation"/>
    <property type="evidence" value="ECO:0007669"/>
    <property type="project" value="TreeGrafter"/>
</dbReference>
<dbReference type="InterPro" id="IPR036621">
    <property type="entry name" value="Anticodon-bd_dom_sf"/>
</dbReference>
<dbReference type="InterPro" id="IPR050062">
    <property type="entry name" value="Pro-tRNA_synthetase"/>
</dbReference>
<dbReference type="AlphaFoldDB" id="A0A2M8KE22"/>
<dbReference type="Pfam" id="PF03129">
    <property type="entry name" value="HGTP_anticodon"/>
    <property type="match status" value="1"/>
</dbReference>
<dbReference type="Gene3D" id="3.40.50.800">
    <property type="entry name" value="Anticodon-binding domain"/>
    <property type="match status" value="1"/>
</dbReference>
<comment type="caution">
    <text evidence="3">The sequence shown here is derived from an EMBL/GenBank/DDBJ whole genome shotgun (WGS) entry which is preliminary data.</text>
</comment>
<evidence type="ECO:0000259" key="2">
    <source>
        <dbReference type="Pfam" id="PF03129"/>
    </source>
</evidence>
<name>A0A2M8KE22_9BACT</name>
<dbReference type="SUPFAM" id="SSF52954">
    <property type="entry name" value="Class II aaRS ABD-related"/>
    <property type="match status" value="1"/>
</dbReference>
<feature type="non-terminal residue" evidence="3">
    <location>
        <position position="1"/>
    </location>
</feature>
<dbReference type="SUPFAM" id="SSF55681">
    <property type="entry name" value="Class II aaRS and biotin synthetases"/>
    <property type="match status" value="1"/>
</dbReference>
<reference evidence="4" key="1">
    <citation type="submission" date="2017-09" db="EMBL/GenBank/DDBJ databases">
        <title>Depth-based differentiation of microbial function through sediment-hosted aquifers and enrichment of novel symbionts in the deep terrestrial subsurface.</title>
        <authorList>
            <person name="Probst A.J."/>
            <person name="Ladd B."/>
            <person name="Jarett J.K."/>
            <person name="Geller-Mcgrath D.E."/>
            <person name="Sieber C.M.K."/>
            <person name="Emerson J.B."/>
            <person name="Anantharaman K."/>
            <person name="Thomas B.C."/>
            <person name="Malmstrom R."/>
            <person name="Stieglmeier M."/>
            <person name="Klingl A."/>
            <person name="Woyke T."/>
            <person name="Ryan C.M."/>
            <person name="Banfield J.F."/>
        </authorList>
    </citation>
    <scope>NUCLEOTIDE SEQUENCE [LARGE SCALE GENOMIC DNA]</scope>
</reference>
<dbReference type="CDD" id="cd00861">
    <property type="entry name" value="ProRS_anticodon_short"/>
    <property type="match status" value="1"/>
</dbReference>
<dbReference type="EMBL" id="PFDW01000047">
    <property type="protein sequence ID" value="PJE58165.1"/>
    <property type="molecule type" value="Genomic_DNA"/>
</dbReference>
<proteinExistence type="predicted"/>
<keyword evidence="1 3" id="KW-0436">Ligase</keyword>
<keyword evidence="1 3" id="KW-0030">Aminoacyl-tRNA synthetase</keyword>
<dbReference type="GO" id="GO:0004827">
    <property type="term" value="F:proline-tRNA ligase activity"/>
    <property type="evidence" value="ECO:0007669"/>
    <property type="project" value="TreeGrafter"/>
</dbReference>
<dbReference type="Gene3D" id="3.30.930.10">
    <property type="entry name" value="Bira Bifunctional Protein, Domain 2"/>
    <property type="match status" value="1"/>
</dbReference>
<gene>
    <name evidence="3" type="ORF">COU81_02240</name>
</gene>
<dbReference type="PANTHER" id="PTHR42753">
    <property type="entry name" value="MITOCHONDRIAL RIBOSOME PROTEIN L39/PROLYL-TRNA LIGASE FAMILY MEMBER"/>
    <property type="match status" value="1"/>
</dbReference>
<feature type="domain" description="Anticodon-binding" evidence="2">
    <location>
        <begin position="130"/>
        <end position="217"/>
    </location>
</feature>
<dbReference type="InterPro" id="IPR045864">
    <property type="entry name" value="aa-tRNA-synth_II/BPL/LPL"/>
</dbReference>
<evidence type="ECO:0000256" key="1">
    <source>
        <dbReference type="ARBA" id="ARBA00023146"/>
    </source>
</evidence>
<evidence type="ECO:0000313" key="3">
    <source>
        <dbReference type="EMBL" id="PJE58165.1"/>
    </source>
</evidence>
<dbReference type="InterPro" id="IPR044140">
    <property type="entry name" value="ProRS_anticodon_short"/>
</dbReference>
<dbReference type="GO" id="GO:0005829">
    <property type="term" value="C:cytosol"/>
    <property type="evidence" value="ECO:0007669"/>
    <property type="project" value="TreeGrafter"/>
</dbReference>
<accession>A0A2M8KE22</accession>
<sequence length="221" mass="25010">ASGGFFTDKFSHEFQTICDAGEDNVYIHKTDKIALNEEIFNDETLNKMGYKKGDFQMQKTAEVGNIFTFGTKKCEEMGVFFNDRNGNKVPVFLGSYGIGITRLMGVIVEIFADDKGMNWPKEVAPFAVHLIRLGDNEDAIISADKLYEDLKAKGIEILYDDRDLRPGEKFADADLIGIPYRLVVSDKTVVQNKVEIKRRDSEQNKLIDIDKVYQEVGETKC</sequence>
<dbReference type="Proteomes" id="UP000231450">
    <property type="component" value="Unassembled WGS sequence"/>
</dbReference>
<organism evidence="3 4">
    <name type="scientific">Candidatus Portnoybacteria bacterium CG10_big_fil_rev_8_21_14_0_10_36_7</name>
    <dbReference type="NCBI Taxonomy" id="1974812"/>
    <lineage>
        <taxon>Bacteria</taxon>
        <taxon>Candidatus Portnoyibacteriota</taxon>
    </lineage>
</organism>
<evidence type="ECO:0000313" key="4">
    <source>
        <dbReference type="Proteomes" id="UP000231450"/>
    </source>
</evidence>
<dbReference type="InterPro" id="IPR004154">
    <property type="entry name" value="Anticodon-bd"/>
</dbReference>